<sequence length="46" mass="4989">MEGPGLCREISPIKEESAANKIFTQGELYPLVNVPIFQAIQQGGTL</sequence>
<name>H1YYM3_9EURY</name>
<reference evidence="1 2" key="1">
    <citation type="submission" date="2011-10" db="EMBL/GenBank/DDBJ databases">
        <title>The Improved High-Quality Draft genome of Methanoplanus limicola DSM 2279.</title>
        <authorList>
            <consortium name="US DOE Joint Genome Institute (JGI-PGF)"/>
            <person name="Lucas S."/>
            <person name="Copeland A."/>
            <person name="Lapidus A."/>
            <person name="Glavina del Rio T."/>
            <person name="Dalin E."/>
            <person name="Tice H."/>
            <person name="Bruce D."/>
            <person name="Goodwin L."/>
            <person name="Pitluck S."/>
            <person name="Peters L."/>
            <person name="Mikhailova N."/>
            <person name="Lu M."/>
            <person name="Kyrpides N."/>
            <person name="Mavromatis K."/>
            <person name="Ivanova N."/>
            <person name="Markowitz V."/>
            <person name="Cheng J.-F."/>
            <person name="Hugenholtz P."/>
            <person name="Woyke T."/>
            <person name="Wu D."/>
            <person name="Wirth R."/>
            <person name="Brambilla E.-M."/>
            <person name="Klenk H.-P."/>
            <person name="Eisen J.A."/>
        </authorList>
    </citation>
    <scope>NUCLEOTIDE SEQUENCE [LARGE SCALE GENOMIC DNA]</scope>
    <source>
        <strain evidence="1 2">DSM 2279</strain>
    </source>
</reference>
<accession>H1YYM3</accession>
<evidence type="ECO:0000313" key="2">
    <source>
        <dbReference type="Proteomes" id="UP000005741"/>
    </source>
</evidence>
<gene>
    <name evidence="1" type="ORF">Metlim_1907</name>
</gene>
<dbReference type="InParanoid" id="H1YYM3"/>
<proteinExistence type="predicted"/>
<protein>
    <submittedName>
        <fullName evidence="1">Uncharacterized protein</fullName>
    </submittedName>
</protein>
<organism evidence="1 2">
    <name type="scientific">Methanoplanus limicola DSM 2279</name>
    <dbReference type="NCBI Taxonomy" id="937775"/>
    <lineage>
        <taxon>Archaea</taxon>
        <taxon>Methanobacteriati</taxon>
        <taxon>Methanobacteriota</taxon>
        <taxon>Stenosarchaea group</taxon>
        <taxon>Methanomicrobia</taxon>
        <taxon>Methanomicrobiales</taxon>
        <taxon>Methanomicrobiaceae</taxon>
        <taxon>Methanoplanus</taxon>
    </lineage>
</organism>
<dbReference type="AlphaFoldDB" id="H1YYM3"/>
<dbReference type="Proteomes" id="UP000005741">
    <property type="component" value="Chromosome"/>
</dbReference>
<dbReference type="EMBL" id="CM001436">
    <property type="protein sequence ID" value="EHQ36006.1"/>
    <property type="molecule type" value="Genomic_DNA"/>
</dbReference>
<evidence type="ECO:0000313" key="1">
    <source>
        <dbReference type="EMBL" id="EHQ36006.1"/>
    </source>
</evidence>
<dbReference type="HOGENOM" id="CLU_3178579_0_0_2"/>
<keyword evidence="2" id="KW-1185">Reference proteome</keyword>